<dbReference type="PROSITE" id="PS50041">
    <property type="entry name" value="C_TYPE_LECTIN_2"/>
    <property type="match status" value="1"/>
</dbReference>
<dbReference type="InterPro" id="IPR016187">
    <property type="entry name" value="CTDL_fold"/>
</dbReference>
<dbReference type="Gene3D" id="3.10.100.10">
    <property type="entry name" value="Mannose-Binding Protein A, subunit A"/>
    <property type="match status" value="2"/>
</dbReference>
<gene>
    <name evidence="4" type="primary">WBGene00305063</name>
</gene>
<dbReference type="CDD" id="cd00037">
    <property type="entry name" value="CLECT"/>
    <property type="match status" value="2"/>
</dbReference>
<evidence type="ECO:0000313" key="5">
    <source>
        <dbReference type="Proteomes" id="UP000005239"/>
    </source>
</evidence>
<dbReference type="InterPro" id="IPR002035">
    <property type="entry name" value="VWF_A"/>
</dbReference>
<dbReference type="PANTHER" id="PTHR31024:SF3">
    <property type="entry name" value="C-TYPE LECTIN-RELATED"/>
    <property type="match status" value="1"/>
</dbReference>
<proteinExistence type="predicted"/>
<evidence type="ECO:0000256" key="1">
    <source>
        <dbReference type="SAM" id="SignalP"/>
    </source>
</evidence>
<reference evidence="4" key="2">
    <citation type="submission" date="2022-06" db="UniProtKB">
        <authorList>
            <consortium name="EnsemblMetazoa"/>
        </authorList>
    </citation>
    <scope>IDENTIFICATION</scope>
    <source>
        <strain evidence="4">PS312</strain>
    </source>
</reference>
<organism evidence="4 5">
    <name type="scientific">Pristionchus pacificus</name>
    <name type="common">Parasitic nematode worm</name>
    <dbReference type="NCBI Taxonomy" id="54126"/>
    <lineage>
        <taxon>Eukaryota</taxon>
        <taxon>Metazoa</taxon>
        <taxon>Ecdysozoa</taxon>
        <taxon>Nematoda</taxon>
        <taxon>Chromadorea</taxon>
        <taxon>Rhabditida</taxon>
        <taxon>Rhabditina</taxon>
        <taxon>Diplogasteromorpha</taxon>
        <taxon>Diplogasteroidea</taxon>
        <taxon>Neodiplogasteridae</taxon>
        <taxon>Pristionchus</taxon>
    </lineage>
</organism>
<dbReference type="InterPro" id="IPR001304">
    <property type="entry name" value="C-type_lectin-like"/>
</dbReference>
<dbReference type="PANTHER" id="PTHR31024">
    <property type="entry name" value="C-TYPE LECTIN"/>
    <property type="match status" value="1"/>
</dbReference>
<dbReference type="SUPFAM" id="SSF56436">
    <property type="entry name" value="C-type lectin-like"/>
    <property type="match status" value="2"/>
</dbReference>
<name>A0A8R1ZCC7_PRIPA</name>
<dbReference type="PROSITE" id="PS50234">
    <property type="entry name" value="VWFA"/>
    <property type="match status" value="1"/>
</dbReference>
<accession>A0A8R1ZCC7</accession>
<dbReference type="CDD" id="cd00198">
    <property type="entry name" value="vWFA"/>
    <property type="match status" value="1"/>
</dbReference>
<evidence type="ECO:0000259" key="3">
    <source>
        <dbReference type="PROSITE" id="PS50234"/>
    </source>
</evidence>
<evidence type="ECO:0000313" key="4">
    <source>
        <dbReference type="EnsemblMetazoa" id="PPA47194.1"/>
    </source>
</evidence>
<keyword evidence="5" id="KW-1185">Reference proteome</keyword>
<dbReference type="Proteomes" id="UP000005239">
    <property type="component" value="Unassembled WGS sequence"/>
</dbReference>
<dbReference type="AlphaFoldDB" id="A0A8R1ZCC7"/>
<dbReference type="Pfam" id="PF00092">
    <property type="entry name" value="VWA"/>
    <property type="match status" value="1"/>
</dbReference>
<feature type="chain" id="PRO_5035727295" description="C-type lectin" evidence="1">
    <location>
        <begin position="17"/>
        <end position="502"/>
    </location>
</feature>
<dbReference type="InterPro" id="IPR016186">
    <property type="entry name" value="C-type_lectin-like/link_sf"/>
</dbReference>
<dbReference type="SMART" id="SM00034">
    <property type="entry name" value="CLECT"/>
    <property type="match status" value="2"/>
</dbReference>
<protein>
    <recommendedName>
        <fullName evidence="6">C-type lectin</fullName>
    </recommendedName>
</protein>
<feature type="domain" description="C-type lectin" evidence="2">
    <location>
        <begin position="375"/>
        <end position="478"/>
    </location>
</feature>
<dbReference type="InterPro" id="IPR036465">
    <property type="entry name" value="vWFA_dom_sf"/>
</dbReference>
<sequence>MRVCLILLLAFAIGEERNIVNISSHGREQTGDDNRCRSGFFYREGWCTALSPKFLSFSGAVDYCAGIGAYSPSIHSKVDLDYWAGSAFDLSPRFWLDASCPEEGEPNQWRDKTPTDYMGPLGELQMCTPNYGFIMSSKGFVNETYSDMNQAVCVYPVDPMPEPPLINVDDQYCQCNKSAIELDIVFAADTSEGMSGTDVSDITSTIQSMLCSFALGIGAHQSNVAVLSFGNEVKLVKNFGDINSNDDISKINVPVLGGENPNFEEVIDQASSMLASTGRKLTRKAIVILSKSSSSIDYTNGISRAQQFQNTGGVVLTLDLAINSNALNGLSSRGYNIKLSSNVVADSLEAFCDANCFCQDGLVPYLVPNEKDRDLPMGCYKVGQKVAIFDDAQKECRKLKGFVITIHDDAKNFFLISLFPPKAPHWIGLKEYGSEFVWTDGSNDGYTWWAPGNPVKGLACVYAQQTSGFNTGWFSAPCKDYTYSLNYACQLRPFDAGYSGIQ</sequence>
<evidence type="ECO:0000259" key="2">
    <source>
        <dbReference type="PROSITE" id="PS50041"/>
    </source>
</evidence>
<feature type="domain" description="VWFA" evidence="3">
    <location>
        <begin position="183"/>
        <end position="366"/>
    </location>
</feature>
<keyword evidence="1" id="KW-0732">Signal</keyword>
<evidence type="ECO:0008006" key="6">
    <source>
        <dbReference type="Google" id="ProtNLM"/>
    </source>
</evidence>
<dbReference type="Pfam" id="PF00059">
    <property type="entry name" value="Lectin_C"/>
    <property type="match status" value="1"/>
</dbReference>
<reference evidence="5" key="1">
    <citation type="journal article" date="2008" name="Nat. Genet.">
        <title>The Pristionchus pacificus genome provides a unique perspective on nematode lifestyle and parasitism.</title>
        <authorList>
            <person name="Dieterich C."/>
            <person name="Clifton S.W."/>
            <person name="Schuster L.N."/>
            <person name="Chinwalla A."/>
            <person name="Delehaunty K."/>
            <person name="Dinkelacker I."/>
            <person name="Fulton L."/>
            <person name="Fulton R."/>
            <person name="Godfrey J."/>
            <person name="Minx P."/>
            <person name="Mitreva M."/>
            <person name="Roeseler W."/>
            <person name="Tian H."/>
            <person name="Witte H."/>
            <person name="Yang S.P."/>
            <person name="Wilson R.K."/>
            <person name="Sommer R.J."/>
        </authorList>
    </citation>
    <scope>NUCLEOTIDE SEQUENCE [LARGE SCALE GENOMIC DNA]</scope>
    <source>
        <strain evidence="5">PS312</strain>
    </source>
</reference>
<dbReference type="Gene3D" id="3.40.50.410">
    <property type="entry name" value="von Willebrand factor, type A domain"/>
    <property type="match status" value="1"/>
</dbReference>
<dbReference type="EnsemblMetazoa" id="PPA47194.1">
    <property type="protein sequence ID" value="PPA47194.1"/>
    <property type="gene ID" value="WBGene00305063"/>
</dbReference>
<dbReference type="SUPFAM" id="SSF53300">
    <property type="entry name" value="vWA-like"/>
    <property type="match status" value="1"/>
</dbReference>
<feature type="signal peptide" evidence="1">
    <location>
        <begin position="1"/>
        <end position="16"/>
    </location>
</feature>